<dbReference type="Proteomes" id="UP000837801">
    <property type="component" value="Unassembled WGS sequence"/>
</dbReference>
<gene>
    <name evidence="2" type="ORF">CLIB1423_06S05952</name>
</gene>
<feature type="region of interest" description="Disordered" evidence="1">
    <location>
        <begin position="104"/>
        <end position="141"/>
    </location>
</feature>
<reference evidence="2" key="1">
    <citation type="submission" date="2022-03" db="EMBL/GenBank/DDBJ databases">
        <authorList>
            <person name="Legras J.-L."/>
            <person name="Devillers H."/>
            <person name="Grondin C."/>
        </authorList>
    </citation>
    <scope>NUCLEOTIDE SEQUENCE</scope>
    <source>
        <strain evidence="2">CLIB 1423</strain>
    </source>
</reference>
<feature type="compositionally biased region" description="Polar residues" evidence="1">
    <location>
        <begin position="122"/>
        <end position="138"/>
    </location>
</feature>
<sequence length="406" mass="46343">MEQSRESLSRQMSFTTRLSHQPSKLDLIDDTTLTSLPLPPPPSRSRNRTNTIESKRDSDSNSSKPYEQCSPDLNTKPEYIEDESFFDEEESEDPIVLVEDYMKPGEESTPTTMTSLTSTRSAGTTETKSSVSSGSNNTHLHRKQSLATFKVRLQQQQLSLNQESDLVSISDSSSSTTTSIVDPLTFSRTSSASNKYKCSSTLEHFEEVFGKIPGTDNLKYCDLCDKPLYEISAIIEKRRGYIESSKDSENEEIKYQEFVCEECVETYDQFFNELEELNLIEDTNAHEQKMKNNRICEIFKEIERKYSGSTSSDITTLNQITTPSTNKRCFDSADETDSKRTKFSENLLSRLHNLSENDISYNCAGGKRGKFTADGEWIKNIQNKLRWRWRLQGLLPDVLTKQHSIK</sequence>
<comment type="caution">
    <text evidence="2">The sequence shown here is derived from an EMBL/GenBank/DDBJ whole genome shotgun (WGS) entry which is preliminary data.</text>
</comment>
<feature type="region of interest" description="Disordered" evidence="1">
    <location>
        <begin position="1"/>
        <end position="77"/>
    </location>
</feature>
<evidence type="ECO:0000313" key="2">
    <source>
        <dbReference type="EMBL" id="CAH2352416.1"/>
    </source>
</evidence>
<feature type="compositionally biased region" description="Polar residues" evidence="1">
    <location>
        <begin position="9"/>
        <end position="22"/>
    </location>
</feature>
<feature type="compositionally biased region" description="Low complexity" evidence="1">
    <location>
        <begin position="108"/>
        <end position="121"/>
    </location>
</feature>
<dbReference type="OrthoDB" id="4076003at2759"/>
<name>A0A9P0VY03_9ASCO</name>
<proteinExistence type="predicted"/>
<accession>A0A9P0VY03</accession>
<protein>
    <submittedName>
        <fullName evidence="2">Uncharacterized protein</fullName>
    </submittedName>
</protein>
<evidence type="ECO:0000256" key="1">
    <source>
        <dbReference type="SAM" id="MobiDB-lite"/>
    </source>
</evidence>
<organism evidence="2 3">
    <name type="scientific">[Candida] railenensis</name>
    <dbReference type="NCBI Taxonomy" id="45579"/>
    <lineage>
        <taxon>Eukaryota</taxon>
        <taxon>Fungi</taxon>
        <taxon>Dikarya</taxon>
        <taxon>Ascomycota</taxon>
        <taxon>Saccharomycotina</taxon>
        <taxon>Pichiomycetes</taxon>
        <taxon>Debaryomycetaceae</taxon>
        <taxon>Kurtzmaniella</taxon>
    </lineage>
</organism>
<evidence type="ECO:0000313" key="3">
    <source>
        <dbReference type="Proteomes" id="UP000837801"/>
    </source>
</evidence>
<dbReference type="AlphaFoldDB" id="A0A9P0VY03"/>
<dbReference type="EMBL" id="CAKXYY010000006">
    <property type="protein sequence ID" value="CAH2352416.1"/>
    <property type="molecule type" value="Genomic_DNA"/>
</dbReference>
<keyword evidence="3" id="KW-1185">Reference proteome</keyword>